<dbReference type="Gene3D" id="2.100.10.30">
    <property type="entry name" value="Jacalin-like lectin domain"/>
    <property type="match status" value="1"/>
</dbReference>
<keyword evidence="4" id="KW-1185">Reference proteome</keyword>
<dbReference type="CDD" id="cd09612">
    <property type="entry name" value="Jacalin"/>
    <property type="match status" value="1"/>
</dbReference>
<dbReference type="PANTHER" id="PTHR46506">
    <property type="entry name" value="OS05G0143600 PROTEIN"/>
    <property type="match status" value="1"/>
</dbReference>
<protein>
    <recommendedName>
        <fullName evidence="2">Jacalin-type lectin domain-containing protein</fullName>
    </recommendedName>
</protein>
<accession>A0ABC9H8Z4</accession>
<dbReference type="Pfam" id="PF01419">
    <property type="entry name" value="Jacalin"/>
    <property type="match status" value="1"/>
</dbReference>
<dbReference type="EMBL" id="CAXIPR030004510">
    <property type="protein sequence ID" value="CAM0151250.1"/>
    <property type="molecule type" value="Genomic_DNA"/>
</dbReference>
<evidence type="ECO:0000259" key="2">
    <source>
        <dbReference type="PROSITE" id="PS51752"/>
    </source>
</evidence>
<dbReference type="AlphaFoldDB" id="A0ABC9H8Z4"/>
<evidence type="ECO:0000313" key="4">
    <source>
        <dbReference type="Proteomes" id="UP001497457"/>
    </source>
</evidence>
<dbReference type="PROSITE" id="PS51752">
    <property type="entry name" value="JACALIN_LECTIN"/>
    <property type="match status" value="1"/>
</dbReference>
<sequence length="318" mass="33922">MMANNKLKLSGAAVLLVIVVPLFMYAGALLIGIQLGRALERSPDSMSVSFSIRGALAYLAKELWNSNNNVLGLGRRGGKAAQVWVAASLVRPESSDMEQSNKHRRSYIPFPRSVEGRDNSSAAHRHYYTNHTSSVYTKTMPRGVMSVGPWGGSGGQHFYMLRASSGAPRLHSVTLQHSPSGIHSLACQYSVSGGDSSRRFRMAAGPWGRPQSSTGSLLHATINLAAGEHVTAMEGTVGHFATVPGVIVTSLAFRTNTGRTYGPYGRTTAGTTPFSVPAADGACIVGFWGRSGWLLDAIGVYMKPCSSSFSNPAMRRQG</sequence>
<proteinExistence type="predicted"/>
<feature type="domain" description="Jacalin-type lectin" evidence="2">
    <location>
        <begin position="144"/>
        <end position="304"/>
    </location>
</feature>
<dbReference type="InterPro" id="IPR001229">
    <property type="entry name" value="Jacalin-like_lectin_dom"/>
</dbReference>
<reference evidence="3 4" key="1">
    <citation type="submission" date="2024-10" db="EMBL/GenBank/DDBJ databases">
        <authorList>
            <person name="Ryan C."/>
        </authorList>
    </citation>
    <scope>NUCLEOTIDE SEQUENCE [LARGE SCALE GENOMIC DNA]</scope>
</reference>
<dbReference type="Proteomes" id="UP001497457">
    <property type="component" value="Unassembled WGS sequence"/>
</dbReference>
<evidence type="ECO:0000313" key="3">
    <source>
        <dbReference type="EMBL" id="CAM0151250.1"/>
    </source>
</evidence>
<organism evidence="3 4">
    <name type="scientific">Urochloa decumbens</name>
    <dbReference type="NCBI Taxonomy" id="240449"/>
    <lineage>
        <taxon>Eukaryota</taxon>
        <taxon>Viridiplantae</taxon>
        <taxon>Streptophyta</taxon>
        <taxon>Embryophyta</taxon>
        <taxon>Tracheophyta</taxon>
        <taxon>Spermatophyta</taxon>
        <taxon>Magnoliopsida</taxon>
        <taxon>Liliopsida</taxon>
        <taxon>Poales</taxon>
        <taxon>Poaceae</taxon>
        <taxon>PACMAD clade</taxon>
        <taxon>Panicoideae</taxon>
        <taxon>Panicodae</taxon>
        <taxon>Paniceae</taxon>
        <taxon>Melinidinae</taxon>
        <taxon>Urochloa</taxon>
    </lineage>
</organism>
<keyword evidence="1" id="KW-0430">Lectin</keyword>
<dbReference type="SUPFAM" id="SSF51101">
    <property type="entry name" value="Mannose-binding lectins"/>
    <property type="match status" value="1"/>
</dbReference>
<dbReference type="GO" id="GO:0030246">
    <property type="term" value="F:carbohydrate binding"/>
    <property type="evidence" value="ECO:0007669"/>
    <property type="project" value="UniProtKB-KW"/>
</dbReference>
<dbReference type="InterPro" id="IPR033734">
    <property type="entry name" value="Jacalin-like_lectin_dom_plant"/>
</dbReference>
<dbReference type="SMART" id="SM00915">
    <property type="entry name" value="Jacalin"/>
    <property type="match status" value="1"/>
</dbReference>
<gene>
    <name evidence="3" type="ORF">URODEC1_LOCUS124243</name>
</gene>
<dbReference type="InterPro" id="IPR036404">
    <property type="entry name" value="Jacalin-like_lectin_dom_sf"/>
</dbReference>
<comment type="caution">
    <text evidence="3">The sequence shown here is derived from an EMBL/GenBank/DDBJ whole genome shotgun (WGS) entry which is preliminary data.</text>
</comment>
<name>A0ABC9H8Z4_9POAL</name>
<evidence type="ECO:0000256" key="1">
    <source>
        <dbReference type="ARBA" id="ARBA00022734"/>
    </source>
</evidence>